<dbReference type="PANTHER" id="PTHR10353:SF28">
    <property type="entry name" value="BETA-GLUCOSIDASE 44"/>
    <property type="match status" value="1"/>
</dbReference>
<dbReference type="Pfam" id="PF00232">
    <property type="entry name" value="Glyco_hydro_1"/>
    <property type="match status" value="1"/>
</dbReference>
<protein>
    <recommendedName>
        <fullName evidence="5">Beta-glucosidase</fullName>
    </recommendedName>
</protein>
<dbReference type="Gene3D" id="3.20.20.80">
    <property type="entry name" value="Glycosidases"/>
    <property type="match status" value="1"/>
</dbReference>
<dbReference type="GO" id="GO:0005975">
    <property type="term" value="P:carbohydrate metabolic process"/>
    <property type="evidence" value="ECO:0007669"/>
    <property type="project" value="InterPro"/>
</dbReference>
<dbReference type="EMBL" id="JBBPBK010000260">
    <property type="protein sequence ID" value="KAK9266018.1"/>
    <property type="molecule type" value="Genomic_DNA"/>
</dbReference>
<dbReference type="InterPro" id="IPR001360">
    <property type="entry name" value="Glyco_hydro_1"/>
</dbReference>
<dbReference type="GO" id="GO:0008422">
    <property type="term" value="F:beta-glucosidase activity"/>
    <property type="evidence" value="ECO:0007669"/>
    <property type="project" value="TreeGrafter"/>
</dbReference>
<comment type="similarity">
    <text evidence="1 2">Belongs to the glycosyl hydrolase 1 family.</text>
</comment>
<name>A0AAP0N4K8_LIQFO</name>
<reference evidence="3 4" key="1">
    <citation type="journal article" date="2024" name="Plant J.">
        <title>Genome sequences and population genomics reveal climatic adaptation and genomic divergence between two closely related sweetgum species.</title>
        <authorList>
            <person name="Xu W.Q."/>
            <person name="Ren C.Q."/>
            <person name="Zhang X.Y."/>
            <person name="Comes H.P."/>
            <person name="Liu X.H."/>
            <person name="Li Y.G."/>
            <person name="Kettle C.J."/>
            <person name="Jalonen R."/>
            <person name="Gaisberger H."/>
            <person name="Ma Y.Z."/>
            <person name="Qiu Y.X."/>
        </authorList>
    </citation>
    <scope>NUCLEOTIDE SEQUENCE [LARGE SCALE GENOMIC DNA]</scope>
    <source>
        <strain evidence="3">Hangzhou</strain>
    </source>
</reference>
<proteinExistence type="inferred from homology"/>
<keyword evidence="4" id="KW-1185">Reference proteome</keyword>
<evidence type="ECO:0000313" key="4">
    <source>
        <dbReference type="Proteomes" id="UP001415857"/>
    </source>
</evidence>
<sequence length="77" mass="8991">MQEIVEKRLPKFSEEKTHRLPADGLECWIFLPALLDTTRINFYKGYLSQMKKAINDGANVVGYPMWLLLDNFEWLSG</sequence>
<dbReference type="SUPFAM" id="SSF51445">
    <property type="entry name" value="(Trans)glycosidases"/>
    <property type="match status" value="1"/>
</dbReference>
<evidence type="ECO:0000256" key="2">
    <source>
        <dbReference type="RuleBase" id="RU003690"/>
    </source>
</evidence>
<accession>A0AAP0N4K8</accession>
<dbReference type="AlphaFoldDB" id="A0AAP0N4K8"/>
<evidence type="ECO:0000256" key="1">
    <source>
        <dbReference type="ARBA" id="ARBA00010838"/>
    </source>
</evidence>
<organism evidence="3 4">
    <name type="scientific">Liquidambar formosana</name>
    <name type="common">Formosan gum</name>
    <dbReference type="NCBI Taxonomy" id="63359"/>
    <lineage>
        <taxon>Eukaryota</taxon>
        <taxon>Viridiplantae</taxon>
        <taxon>Streptophyta</taxon>
        <taxon>Embryophyta</taxon>
        <taxon>Tracheophyta</taxon>
        <taxon>Spermatophyta</taxon>
        <taxon>Magnoliopsida</taxon>
        <taxon>eudicotyledons</taxon>
        <taxon>Gunneridae</taxon>
        <taxon>Pentapetalae</taxon>
        <taxon>Saxifragales</taxon>
        <taxon>Altingiaceae</taxon>
        <taxon>Liquidambar</taxon>
    </lineage>
</organism>
<dbReference type="Proteomes" id="UP001415857">
    <property type="component" value="Unassembled WGS sequence"/>
</dbReference>
<dbReference type="PANTHER" id="PTHR10353">
    <property type="entry name" value="GLYCOSYL HYDROLASE"/>
    <property type="match status" value="1"/>
</dbReference>
<comment type="caution">
    <text evidence="3">The sequence shown here is derived from an EMBL/GenBank/DDBJ whole genome shotgun (WGS) entry which is preliminary data.</text>
</comment>
<evidence type="ECO:0008006" key="5">
    <source>
        <dbReference type="Google" id="ProtNLM"/>
    </source>
</evidence>
<evidence type="ECO:0000313" key="3">
    <source>
        <dbReference type="EMBL" id="KAK9266018.1"/>
    </source>
</evidence>
<dbReference type="InterPro" id="IPR017853">
    <property type="entry name" value="GH"/>
</dbReference>
<gene>
    <name evidence="3" type="ORF">L1049_010755</name>
</gene>